<evidence type="ECO:0000313" key="1">
    <source>
        <dbReference type="EMBL" id="KAF6141857.1"/>
    </source>
</evidence>
<evidence type="ECO:0000313" key="2">
    <source>
        <dbReference type="Proteomes" id="UP000541444"/>
    </source>
</evidence>
<protein>
    <submittedName>
        <fullName evidence="1">Uncharacterized protein</fullName>
    </submittedName>
</protein>
<sequence>MATLQFKDDCDSMKVGLRKFDSGWTWQANELRATGAVTVSCSQVPRVLRCTQVPAWVITTSVWQVQMPVLSPRQGRGIEKSSLESEADESPLKLRDLCDVRVAITLPAAKLGRLYGGPRWLAGGRDQSTRTLIVAILRRNLGPILPMTKKALMLGHQRPRLMGYQQGIVMSSPRPREGQGTLPRNAGQFSKEGFIWRRYALRAI</sequence>
<gene>
    <name evidence="1" type="ORF">GIB67_003228</name>
</gene>
<organism evidence="1 2">
    <name type="scientific">Kingdonia uniflora</name>
    <dbReference type="NCBI Taxonomy" id="39325"/>
    <lineage>
        <taxon>Eukaryota</taxon>
        <taxon>Viridiplantae</taxon>
        <taxon>Streptophyta</taxon>
        <taxon>Embryophyta</taxon>
        <taxon>Tracheophyta</taxon>
        <taxon>Spermatophyta</taxon>
        <taxon>Magnoliopsida</taxon>
        <taxon>Ranunculales</taxon>
        <taxon>Circaeasteraceae</taxon>
        <taxon>Kingdonia</taxon>
    </lineage>
</organism>
<reference evidence="1 2" key="1">
    <citation type="journal article" date="2020" name="IScience">
        <title>Genome Sequencing of the Endangered Kingdonia uniflora (Circaeasteraceae, Ranunculales) Reveals Potential Mechanisms of Evolutionary Specialization.</title>
        <authorList>
            <person name="Sun Y."/>
            <person name="Deng T."/>
            <person name="Zhang A."/>
            <person name="Moore M.J."/>
            <person name="Landis J.B."/>
            <person name="Lin N."/>
            <person name="Zhang H."/>
            <person name="Zhang X."/>
            <person name="Huang J."/>
            <person name="Zhang X."/>
            <person name="Sun H."/>
            <person name="Wang H."/>
        </authorList>
    </citation>
    <scope>NUCLEOTIDE SEQUENCE [LARGE SCALE GENOMIC DNA]</scope>
    <source>
        <strain evidence="1">TB1705</strain>
        <tissue evidence="1">Leaf</tissue>
    </source>
</reference>
<comment type="caution">
    <text evidence="1">The sequence shown here is derived from an EMBL/GenBank/DDBJ whole genome shotgun (WGS) entry which is preliminary data.</text>
</comment>
<name>A0A7J7LGU5_9MAGN</name>
<proteinExistence type="predicted"/>
<keyword evidence="2" id="KW-1185">Reference proteome</keyword>
<dbReference type="EMBL" id="JACGCM010002285">
    <property type="protein sequence ID" value="KAF6141857.1"/>
    <property type="molecule type" value="Genomic_DNA"/>
</dbReference>
<accession>A0A7J7LGU5</accession>
<dbReference type="Proteomes" id="UP000541444">
    <property type="component" value="Unassembled WGS sequence"/>
</dbReference>
<dbReference type="AlphaFoldDB" id="A0A7J7LGU5"/>